<evidence type="ECO:0000256" key="7">
    <source>
        <dbReference type="SAM" id="Phobius"/>
    </source>
</evidence>
<proteinExistence type="predicted"/>
<protein>
    <submittedName>
        <fullName evidence="9">RND family transporter</fullName>
    </submittedName>
</protein>
<dbReference type="PROSITE" id="PS50156">
    <property type="entry name" value="SSD"/>
    <property type="match status" value="2"/>
</dbReference>
<evidence type="ECO:0000256" key="2">
    <source>
        <dbReference type="ARBA" id="ARBA00022475"/>
    </source>
</evidence>
<organism evidence="9 10">
    <name type="scientific">Campylobacter novaezeelandiae</name>
    <dbReference type="NCBI Taxonomy" id="2267891"/>
    <lineage>
        <taxon>Bacteria</taxon>
        <taxon>Pseudomonadati</taxon>
        <taxon>Campylobacterota</taxon>
        <taxon>Epsilonproteobacteria</taxon>
        <taxon>Campylobacterales</taxon>
        <taxon>Campylobacteraceae</taxon>
        <taxon>Campylobacter</taxon>
    </lineage>
</organism>
<feature type="domain" description="SSD" evidence="8">
    <location>
        <begin position="239"/>
        <end position="401"/>
    </location>
</feature>
<dbReference type="RefSeq" id="WP_131186898.1">
    <property type="nucleotide sequence ID" value="NZ_QPGR01000017.1"/>
</dbReference>
<dbReference type="PANTHER" id="PTHR33406:SF12">
    <property type="entry name" value="BLR2997 PROTEIN"/>
    <property type="match status" value="1"/>
</dbReference>
<keyword evidence="4 7" id="KW-1133">Transmembrane helix</keyword>
<gene>
    <name evidence="9" type="ORF">DU473_07440</name>
</gene>
<dbReference type="EMBL" id="QPGR01000017">
    <property type="protein sequence ID" value="TBR79142.1"/>
    <property type="molecule type" value="Genomic_DNA"/>
</dbReference>
<feature type="transmembrane region" description="Helical" evidence="7">
    <location>
        <begin position="773"/>
        <end position="801"/>
    </location>
</feature>
<feature type="domain" description="SSD" evidence="8">
    <location>
        <begin position="689"/>
        <end position="800"/>
    </location>
</feature>
<evidence type="ECO:0000256" key="4">
    <source>
        <dbReference type="ARBA" id="ARBA00022989"/>
    </source>
</evidence>
<evidence type="ECO:0000256" key="6">
    <source>
        <dbReference type="SAM" id="Coils"/>
    </source>
</evidence>
<keyword evidence="2" id="KW-1003">Cell membrane</keyword>
<dbReference type="InterPro" id="IPR050545">
    <property type="entry name" value="Mycobact_MmpL"/>
</dbReference>
<keyword evidence="10" id="KW-1185">Reference proteome</keyword>
<dbReference type="OrthoDB" id="5429313at2"/>
<dbReference type="InterPro" id="IPR004869">
    <property type="entry name" value="MMPL_dom"/>
</dbReference>
<feature type="transmembrane region" description="Helical" evidence="7">
    <location>
        <begin position="274"/>
        <end position="299"/>
    </location>
</feature>
<keyword evidence="3 7" id="KW-0812">Transmembrane</keyword>
<feature type="transmembrane region" description="Helical" evidence="7">
    <location>
        <begin position="376"/>
        <end position="402"/>
    </location>
</feature>
<dbReference type="SUPFAM" id="SSF82866">
    <property type="entry name" value="Multidrug efflux transporter AcrB transmembrane domain"/>
    <property type="match status" value="2"/>
</dbReference>
<evidence type="ECO:0000256" key="5">
    <source>
        <dbReference type="ARBA" id="ARBA00023136"/>
    </source>
</evidence>
<dbReference type="GO" id="GO:0005886">
    <property type="term" value="C:plasma membrane"/>
    <property type="evidence" value="ECO:0007669"/>
    <property type="project" value="UniProtKB-SubCell"/>
</dbReference>
<evidence type="ECO:0000256" key="1">
    <source>
        <dbReference type="ARBA" id="ARBA00004651"/>
    </source>
</evidence>
<comment type="subcellular location">
    <subcellularLocation>
        <location evidence="1">Cell membrane</location>
        <topology evidence="1">Multi-pass membrane protein</topology>
    </subcellularLocation>
</comment>
<feature type="transmembrane region" description="Helical" evidence="7">
    <location>
        <begin position="702"/>
        <end position="724"/>
    </location>
</feature>
<evidence type="ECO:0000259" key="8">
    <source>
        <dbReference type="PROSITE" id="PS50156"/>
    </source>
</evidence>
<dbReference type="Pfam" id="PF03176">
    <property type="entry name" value="MMPL"/>
    <property type="match status" value="2"/>
</dbReference>
<dbReference type="Proteomes" id="UP000292583">
    <property type="component" value="Unassembled WGS sequence"/>
</dbReference>
<feature type="transmembrane region" description="Helical" evidence="7">
    <location>
        <begin position="745"/>
        <end position="767"/>
    </location>
</feature>
<dbReference type="Gene3D" id="1.20.1640.10">
    <property type="entry name" value="Multidrug efflux transporter AcrB transmembrane domain"/>
    <property type="match status" value="2"/>
</dbReference>
<keyword evidence="6" id="KW-0175">Coiled coil</keyword>
<keyword evidence="5 7" id="KW-0472">Membrane</keyword>
<feature type="transmembrane region" description="Helical" evidence="7">
    <location>
        <begin position="651"/>
        <end position="669"/>
    </location>
</feature>
<dbReference type="PANTHER" id="PTHR33406">
    <property type="entry name" value="MEMBRANE PROTEIN MJ1562-RELATED"/>
    <property type="match status" value="1"/>
</dbReference>
<name>A0A4Q9JT59_9BACT</name>
<feature type="transmembrane region" description="Helical" evidence="7">
    <location>
        <begin position="305"/>
        <end position="325"/>
    </location>
</feature>
<reference evidence="9 10" key="1">
    <citation type="submission" date="2018-07" db="EMBL/GenBank/DDBJ databases">
        <title>Campylobacter zealandensis sp. nov., isolated from birds and water in New Zealand.</title>
        <authorList>
            <person name="Wilkinson D.A."/>
            <person name="Biggs P.J."/>
            <person name="French N.P."/>
            <person name="Midwinter A.C."/>
        </authorList>
    </citation>
    <scope>NUCLEOTIDE SEQUENCE [LARGE SCALE GENOMIC DNA]</scope>
    <source>
        <strain evidence="9 10">B423b</strain>
    </source>
</reference>
<sequence>MLIYFLKKIIAYPKITLIGTLAFCIILSFFSLKLQIDASADSLLLEDDKDLKIFREISKDYKSDDFLIIAFKPKDLDPFSKQSLEKLKKIHKDLENSYNVERVLSIINAPLLQSNDQADLKELIKNIPNITFKDINLSKAKNEILNSPFYKNNIISKDGTTTALIIYLNPDLKLNQLLDQKYKANQLQKEKYQNQIQEHQNSQKIITKKSLDQIKHIMQNYQKNGDELYISGISLIAEDMISYIKDDLLIYGFALILLLSLALYYFFRSLRFVFLPLFICFISLSSASGVFALLGFKITVISSNYVALILIITLSVVIHLITHFIECSNKFPHAKIQNVILATLLAKAKPSFYAILTTMIGFLSLVFSNIEPIIKLGIMMSIGISLSLVLSYLFLGSILVLLKPKNYSKKEFKFNFLNFCAKSSLNHRKLIYTLTFLASIFALAGISFLRVENSFVNYFKDGSEIKKGLLLIDTKLGGTLPLDIIIKFKDNSKFQNNDNLDSFENEFEALSNEKTYWFNAKKIRIVKKIHQYLENKPYIGSVLSLNSLLTLGKNINDGKDLDDFALAFLNENLPNDFKKDLLSPFVNIDKNELRFTMRIVDSDPNLRRNEFLKELNKELNDLLKNDDVSVQIAGVMVLYNNMLQSLFSSQFNTLIFVILVIFILFILIFKDLKFSIIALVVNIIPISVVFALMGILNIPLDMMSITIAAISMGIGVDDAIHYIYRFKQTIKNKNIKEAILNTHNSIGSALYYTSISIILGFSVMMSSNFIPTIYFGALTIFVMILLLLGSLFLLPSLLITFKKNQ</sequence>
<comment type="caution">
    <text evidence="9">The sequence shown here is derived from an EMBL/GenBank/DDBJ whole genome shotgun (WGS) entry which is preliminary data.</text>
</comment>
<evidence type="ECO:0000256" key="3">
    <source>
        <dbReference type="ARBA" id="ARBA00022692"/>
    </source>
</evidence>
<feature type="transmembrane region" description="Helical" evidence="7">
    <location>
        <begin position="676"/>
        <end position="696"/>
    </location>
</feature>
<evidence type="ECO:0000313" key="9">
    <source>
        <dbReference type="EMBL" id="TBR79142.1"/>
    </source>
</evidence>
<feature type="coiled-coil region" evidence="6">
    <location>
        <begin position="175"/>
        <end position="209"/>
    </location>
</feature>
<accession>A0A4Q9JT59</accession>
<feature type="transmembrane region" description="Helical" evidence="7">
    <location>
        <begin position="430"/>
        <end position="449"/>
    </location>
</feature>
<feature type="transmembrane region" description="Helical" evidence="7">
    <location>
        <begin position="248"/>
        <end position="267"/>
    </location>
</feature>
<feature type="transmembrane region" description="Helical" evidence="7">
    <location>
        <begin position="12"/>
        <end position="32"/>
    </location>
</feature>
<feature type="transmembrane region" description="Helical" evidence="7">
    <location>
        <begin position="352"/>
        <end position="370"/>
    </location>
</feature>
<dbReference type="InterPro" id="IPR000731">
    <property type="entry name" value="SSD"/>
</dbReference>
<dbReference type="AlphaFoldDB" id="A0A4Q9JT59"/>
<evidence type="ECO:0000313" key="10">
    <source>
        <dbReference type="Proteomes" id="UP000292583"/>
    </source>
</evidence>